<protein>
    <recommendedName>
        <fullName evidence="2">Microbial-type PARG catalytic domain-containing protein</fullName>
    </recommendedName>
</protein>
<organism evidence="3 4">
    <name type="scientific">Galerina marginata (strain CBS 339.88)</name>
    <dbReference type="NCBI Taxonomy" id="685588"/>
    <lineage>
        <taxon>Eukaryota</taxon>
        <taxon>Fungi</taxon>
        <taxon>Dikarya</taxon>
        <taxon>Basidiomycota</taxon>
        <taxon>Agaricomycotina</taxon>
        <taxon>Agaricomycetes</taxon>
        <taxon>Agaricomycetidae</taxon>
        <taxon>Agaricales</taxon>
        <taxon>Agaricineae</taxon>
        <taxon>Strophariaceae</taxon>
        <taxon>Galerina</taxon>
    </lineage>
</organism>
<dbReference type="InterPro" id="IPR043472">
    <property type="entry name" value="Macro_dom-like"/>
</dbReference>
<dbReference type="Proteomes" id="UP000027222">
    <property type="component" value="Unassembled WGS sequence"/>
</dbReference>
<dbReference type="EMBL" id="KL142380">
    <property type="protein sequence ID" value="KDR75464.1"/>
    <property type="molecule type" value="Genomic_DNA"/>
</dbReference>
<dbReference type="Gene3D" id="3.40.220.10">
    <property type="entry name" value="Leucine Aminopeptidase, subunit E, domain 1"/>
    <property type="match status" value="1"/>
</dbReference>
<gene>
    <name evidence="3" type="ORF">GALMADRAFT_68887</name>
</gene>
<dbReference type="OrthoDB" id="9985428at2759"/>
<feature type="domain" description="Microbial-type PARG catalytic" evidence="2">
    <location>
        <begin position="31"/>
        <end position="193"/>
    </location>
</feature>
<dbReference type="NCBIfam" id="TIGR02452">
    <property type="entry name" value="TIGR02452 family protein"/>
    <property type="match status" value="1"/>
</dbReference>
<keyword evidence="4" id="KW-1185">Reference proteome</keyword>
<dbReference type="HOGENOM" id="CLU_024412_4_0_1"/>
<feature type="region of interest" description="Disordered" evidence="1">
    <location>
        <begin position="1"/>
        <end position="24"/>
    </location>
</feature>
<dbReference type="STRING" id="685588.A0A067T6F0"/>
<evidence type="ECO:0000256" key="1">
    <source>
        <dbReference type="SAM" id="MobiDB-lite"/>
    </source>
</evidence>
<dbReference type="Pfam" id="PF10021">
    <property type="entry name" value="PARG_cat_microb"/>
    <property type="match status" value="1"/>
</dbReference>
<sequence length="325" mass="36013">MQAEPRTVASSTEVEVSASKKSARPSLREIAASTLQAIEDGSFELDGVTYDLRDTIIDAMNQNTSLYDANSDLSEWSDNAPRVDNTEALSEVEITVSECSTLVGARTLKEALISNEVEDERVGVLNFASAKNPGGGFIKGAQAQEESIARSSTIYSSLMSDVAQPFFRSHKKDPKQGYYSHAMLYIPRVLFFRSDKGDWLPPIEADIVSSAAINAGVVRRYLRENKSTDESNLDAAMKERMARILYLFEWRGVRNLVLGSFGTGVFRNRVELVAGIWKELLVSPDARFKHSFDRVVFAILGNATFKVFENTFSPTAKEEPVQEGE</sequence>
<proteinExistence type="predicted"/>
<accession>A0A067T6F0</accession>
<dbReference type="AlphaFoldDB" id="A0A067T6F0"/>
<dbReference type="PANTHER" id="PTHR35596">
    <property type="entry name" value="DUF2263 DOMAIN-CONTAINING PROTEIN"/>
    <property type="match status" value="1"/>
</dbReference>
<name>A0A067T6F0_GALM3</name>
<feature type="compositionally biased region" description="Low complexity" evidence="1">
    <location>
        <begin position="7"/>
        <end position="20"/>
    </location>
</feature>
<dbReference type="PIRSF" id="PIRSF014899">
    <property type="entry name" value="UCP014899"/>
    <property type="match status" value="1"/>
</dbReference>
<dbReference type="InterPro" id="IPR012664">
    <property type="entry name" value="CHP02452"/>
</dbReference>
<dbReference type="PANTHER" id="PTHR35596:SF1">
    <property type="entry name" value="MICROBIAL-TYPE PARG CATALYTIC DOMAIN-CONTAINING PROTEIN"/>
    <property type="match status" value="1"/>
</dbReference>
<evidence type="ECO:0000313" key="3">
    <source>
        <dbReference type="EMBL" id="KDR75464.1"/>
    </source>
</evidence>
<dbReference type="InterPro" id="IPR019261">
    <property type="entry name" value="PARG_cat_microbial"/>
</dbReference>
<dbReference type="SUPFAM" id="SSF52949">
    <property type="entry name" value="Macro domain-like"/>
    <property type="match status" value="1"/>
</dbReference>
<reference evidence="4" key="1">
    <citation type="journal article" date="2014" name="Proc. Natl. Acad. Sci. U.S.A.">
        <title>Extensive sampling of basidiomycete genomes demonstrates inadequacy of the white-rot/brown-rot paradigm for wood decay fungi.</title>
        <authorList>
            <person name="Riley R."/>
            <person name="Salamov A.A."/>
            <person name="Brown D.W."/>
            <person name="Nagy L.G."/>
            <person name="Floudas D."/>
            <person name="Held B.W."/>
            <person name="Levasseur A."/>
            <person name="Lombard V."/>
            <person name="Morin E."/>
            <person name="Otillar R."/>
            <person name="Lindquist E.A."/>
            <person name="Sun H."/>
            <person name="LaButti K.M."/>
            <person name="Schmutz J."/>
            <person name="Jabbour D."/>
            <person name="Luo H."/>
            <person name="Baker S.E."/>
            <person name="Pisabarro A.G."/>
            <person name="Walton J.D."/>
            <person name="Blanchette R.A."/>
            <person name="Henrissat B."/>
            <person name="Martin F."/>
            <person name="Cullen D."/>
            <person name="Hibbett D.S."/>
            <person name="Grigoriev I.V."/>
        </authorList>
    </citation>
    <scope>NUCLEOTIDE SEQUENCE [LARGE SCALE GENOMIC DNA]</scope>
    <source>
        <strain evidence="4">CBS 339.88</strain>
    </source>
</reference>
<evidence type="ECO:0000259" key="2">
    <source>
        <dbReference type="Pfam" id="PF10021"/>
    </source>
</evidence>
<evidence type="ECO:0000313" key="4">
    <source>
        <dbReference type="Proteomes" id="UP000027222"/>
    </source>
</evidence>